<accession>Q9HLR4</accession>
<dbReference type="AlphaFoldDB" id="Q9HLR4"/>
<evidence type="ECO:0000259" key="4">
    <source>
        <dbReference type="Pfam" id="PF14833"/>
    </source>
</evidence>
<dbReference type="Proteomes" id="UP000001024">
    <property type="component" value="Chromosome"/>
</dbReference>
<protein>
    <recommendedName>
        <fullName evidence="7">3-hydroxyisobutyrate dehydrogenase related protein</fullName>
    </recommendedName>
</protein>
<evidence type="ECO:0000313" key="6">
    <source>
        <dbReference type="Proteomes" id="UP000001024"/>
    </source>
</evidence>
<keyword evidence="6" id="KW-1185">Reference proteome</keyword>
<keyword evidence="1" id="KW-0560">Oxidoreductase</keyword>
<dbReference type="HOGENOM" id="CLU_035117_0_6_2"/>
<dbReference type="KEGG" id="tac:Ta0161"/>
<dbReference type="PaxDb" id="273075-Ta0161"/>
<dbReference type="InterPro" id="IPR008927">
    <property type="entry name" value="6-PGluconate_DH-like_C_sf"/>
</dbReference>
<dbReference type="FunCoup" id="Q9HLR4">
    <property type="interactions" value="8"/>
</dbReference>
<evidence type="ECO:0000313" key="5">
    <source>
        <dbReference type="EMBL" id="CAC11308.1"/>
    </source>
</evidence>
<dbReference type="SUPFAM" id="SSF48179">
    <property type="entry name" value="6-phosphogluconate dehydrogenase C-terminal domain-like"/>
    <property type="match status" value="1"/>
</dbReference>
<dbReference type="GO" id="GO:0016616">
    <property type="term" value="F:oxidoreductase activity, acting on the CH-OH group of donors, NAD or NADP as acceptor"/>
    <property type="evidence" value="ECO:0007669"/>
    <property type="project" value="TreeGrafter"/>
</dbReference>
<evidence type="ECO:0000256" key="1">
    <source>
        <dbReference type="ARBA" id="ARBA00023002"/>
    </source>
</evidence>
<dbReference type="PANTHER" id="PTHR22981:SF80">
    <property type="entry name" value="BLR4309 PROTEIN"/>
    <property type="match status" value="1"/>
</dbReference>
<evidence type="ECO:0000259" key="3">
    <source>
        <dbReference type="Pfam" id="PF03446"/>
    </source>
</evidence>
<dbReference type="GO" id="GO:0050661">
    <property type="term" value="F:NADP binding"/>
    <property type="evidence" value="ECO:0007669"/>
    <property type="project" value="InterPro"/>
</dbReference>
<feature type="domain" description="6-phosphogluconate dehydrogenase NADP-binding" evidence="3">
    <location>
        <begin position="10"/>
        <end position="165"/>
    </location>
</feature>
<dbReference type="SUPFAM" id="SSF51735">
    <property type="entry name" value="NAD(P)-binding Rossmann-fold domains"/>
    <property type="match status" value="1"/>
</dbReference>
<dbReference type="eggNOG" id="arCOG00247">
    <property type="taxonomic scope" value="Archaea"/>
</dbReference>
<dbReference type="Pfam" id="PF03446">
    <property type="entry name" value="NAD_binding_2"/>
    <property type="match status" value="1"/>
</dbReference>
<dbReference type="DNASU" id="1455808"/>
<dbReference type="InterPro" id="IPR029154">
    <property type="entry name" value="HIBADH-like_NADP-bd"/>
</dbReference>
<dbReference type="PIRSF" id="PIRSF000103">
    <property type="entry name" value="HIBADH"/>
    <property type="match status" value="1"/>
</dbReference>
<feature type="domain" description="3-hydroxyisobutyrate dehydrogenase-like NAD-binding" evidence="4">
    <location>
        <begin position="168"/>
        <end position="289"/>
    </location>
</feature>
<dbReference type="EnsemblBacteria" id="CAC11308">
    <property type="protein sequence ID" value="CAC11308"/>
    <property type="gene ID" value="CAC11308"/>
</dbReference>
<dbReference type="STRING" id="273075.gene:9571376"/>
<dbReference type="InterPro" id="IPR006115">
    <property type="entry name" value="6PGDH_NADP-bd"/>
</dbReference>
<dbReference type="InterPro" id="IPR015815">
    <property type="entry name" value="HIBADH-related"/>
</dbReference>
<dbReference type="Gene3D" id="3.40.50.720">
    <property type="entry name" value="NAD(P)-binding Rossmann-like Domain"/>
    <property type="match status" value="1"/>
</dbReference>
<dbReference type="Pfam" id="PF14833">
    <property type="entry name" value="NAD_binding_11"/>
    <property type="match status" value="1"/>
</dbReference>
<dbReference type="EMBL" id="AL445063">
    <property type="protein sequence ID" value="CAC11308.1"/>
    <property type="molecule type" value="Genomic_DNA"/>
</dbReference>
<name>Q9HLR4_THEAC</name>
<dbReference type="Gene3D" id="1.10.1040.10">
    <property type="entry name" value="N-(1-d-carboxylethyl)-l-norvaline Dehydrogenase, domain 2"/>
    <property type="match status" value="1"/>
</dbReference>
<dbReference type="GO" id="GO:0051287">
    <property type="term" value="F:NAD binding"/>
    <property type="evidence" value="ECO:0007669"/>
    <property type="project" value="InterPro"/>
</dbReference>
<dbReference type="InterPro" id="IPR036291">
    <property type="entry name" value="NAD(P)-bd_dom_sf"/>
</dbReference>
<sequence length="290" mass="31605">MDGGFMQKKVLLVGLGVMGSRIAANFASAGKLAGVYDRNVDKAKNTASMLKVGFYRDLGEAVKNSDIIVTMLYDDRSVKEVYSQMEQGVQGKVFIDMSTISPDTSIEIAKRIKEKGGKMYDAPVIGTSIAVEKKALVVLVGGDLSGYDEVRDLISATANQVVYMGDNGSGLYAKLVNNLFLGSYMASLAEAVRFGRKNGIPDSTISDVLTKYSSARSPTSDLKVPKMISEDYSVQFSIKNMLKDMEIVDRMASEKRIALPVASLALQLFRYLMDSGYGEEDIAAIYRALR</sequence>
<evidence type="ECO:0008006" key="7">
    <source>
        <dbReference type="Google" id="ProtNLM"/>
    </source>
</evidence>
<gene>
    <name evidence="5" type="ordered locus">Ta0161</name>
</gene>
<dbReference type="InterPro" id="IPR013328">
    <property type="entry name" value="6PGD_dom2"/>
</dbReference>
<keyword evidence="2" id="KW-0520">NAD</keyword>
<dbReference type="InParanoid" id="Q9HLR4"/>
<organism evidence="5 6">
    <name type="scientific">Thermoplasma acidophilum (strain ATCC 25905 / DSM 1728 / JCM 9062 / NBRC 15155 / AMRC-C165)</name>
    <dbReference type="NCBI Taxonomy" id="273075"/>
    <lineage>
        <taxon>Archaea</taxon>
        <taxon>Methanobacteriati</taxon>
        <taxon>Thermoplasmatota</taxon>
        <taxon>Thermoplasmata</taxon>
        <taxon>Thermoplasmatales</taxon>
        <taxon>Thermoplasmataceae</taxon>
        <taxon>Thermoplasma</taxon>
    </lineage>
</organism>
<evidence type="ECO:0000256" key="2">
    <source>
        <dbReference type="ARBA" id="ARBA00023027"/>
    </source>
</evidence>
<proteinExistence type="predicted"/>
<dbReference type="PANTHER" id="PTHR22981">
    <property type="entry name" value="3-HYDROXYISOBUTYRATE DEHYDROGENASE-RELATED"/>
    <property type="match status" value="1"/>
</dbReference>
<reference evidence="5 6" key="1">
    <citation type="journal article" date="2000" name="Nature">
        <title>The genome sequence of the thermoacidophilic scavenger Thermoplasma acidophilum.</title>
        <authorList>
            <person name="Ruepp A."/>
            <person name="Graml W."/>
            <person name="Santos-Martinez M.L."/>
            <person name="Koretke K.K."/>
            <person name="Volker C."/>
            <person name="Mewes H.W."/>
            <person name="Frishman D."/>
            <person name="Stocker S."/>
            <person name="Lupas A.N."/>
            <person name="Baumeister W."/>
        </authorList>
    </citation>
    <scope>NUCLEOTIDE SEQUENCE [LARGE SCALE GENOMIC DNA]</scope>
    <source>
        <strain evidence="6">ATCC 25905 / DSM 1728 / JCM 9062 / NBRC 15155 / AMRC-C165</strain>
    </source>
</reference>